<evidence type="ECO:0000256" key="1">
    <source>
        <dbReference type="SAM" id="SignalP"/>
    </source>
</evidence>
<sequence length="200" mass="22417">MKLLRFLTILSAILISAAYLFSTQVSAQISAQARDINKVQVELSDLASAPGGAGSNDKVSLTQSRPSVYHLKIEHRRGIGSATLTLPENHSKVEIWLRFADFASLENLTLTGPVYRMHTSSRRHPWVLLEKRVADDSADLEKTQEKFQEKFQATSKRLKLWLAFENKDILVKVPALILGPADSKADREASVKISWIDAYR</sequence>
<dbReference type="Proteomes" id="UP000664277">
    <property type="component" value="Unassembled WGS sequence"/>
</dbReference>
<gene>
    <name evidence="2" type="ORF">J0M35_07485</name>
</gene>
<name>A0A8J7TKQ5_9BACT</name>
<comment type="caution">
    <text evidence="2">The sequence shown here is derived from an EMBL/GenBank/DDBJ whole genome shotgun (WGS) entry which is preliminary data.</text>
</comment>
<accession>A0A8J7TKQ5</accession>
<dbReference type="EMBL" id="JAFLCK010000008">
    <property type="protein sequence ID" value="MBN8660190.1"/>
    <property type="molecule type" value="Genomic_DNA"/>
</dbReference>
<reference evidence="2" key="1">
    <citation type="submission" date="2021-02" db="EMBL/GenBank/DDBJ databases">
        <title>Genome-Resolved Metagenomics of a Microbial Community Performing Photosynthetic Biological Nutrient Removal.</title>
        <authorList>
            <person name="Mcdaniel E.A."/>
        </authorList>
    </citation>
    <scope>NUCLEOTIDE SEQUENCE</scope>
    <source>
        <strain evidence="2">UWPOB_OBS1</strain>
    </source>
</reference>
<dbReference type="AlphaFoldDB" id="A0A8J7TKQ5"/>
<keyword evidence="1" id="KW-0732">Signal</keyword>
<evidence type="ECO:0000313" key="2">
    <source>
        <dbReference type="EMBL" id="MBN8660190.1"/>
    </source>
</evidence>
<feature type="signal peptide" evidence="1">
    <location>
        <begin position="1"/>
        <end position="27"/>
    </location>
</feature>
<feature type="chain" id="PRO_5035232787" evidence="1">
    <location>
        <begin position="28"/>
        <end position="200"/>
    </location>
</feature>
<proteinExistence type="predicted"/>
<protein>
    <submittedName>
        <fullName evidence="2">Uncharacterized protein</fullName>
    </submittedName>
</protein>
<evidence type="ECO:0000313" key="3">
    <source>
        <dbReference type="Proteomes" id="UP000664277"/>
    </source>
</evidence>
<organism evidence="2 3">
    <name type="scientific">Candidatus Obscuribacter phosphatis</name>
    <dbReference type="NCBI Taxonomy" id="1906157"/>
    <lineage>
        <taxon>Bacteria</taxon>
        <taxon>Bacillati</taxon>
        <taxon>Candidatus Melainabacteria</taxon>
        <taxon>Candidatus Obscuribacterales</taxon>
        <taxon>Candidatus Obscuribacteraceae</taxon>
        <taxon>Candidatus Obscuribacter</taxon>
    </lineage>
</organism>